<gene>
    <name evidence="2" type="ORF">BC748_1408</name>
</gene>
<dbReference type="SUPFAM" id="SSF53335">
    <property type="entry name" value="S-adenosyl-L-methionine-dependent methyltransferases"/>
    <property type="match status" value="1"/>
</dbReference>
<evidence type="ECO:0000313" key="2">
    <source>
        <dbReference type="EMBL" id="TDP59166.1"/>
    </source>
</evidence>
<sequence length="272" mass="31018">MSLKKKLKKGISFFVPKGYTKEKIKLFFYKTFSKNNVSFDVLKVANTHTQGSYVYKTTFDDITLLTNQALYPIVDDFGYYNYKYKAKSGDVIIDAGANLGHISIFFSKCVGKSGKVFCFEPDKHNVKQLESNIKLNKDLEDNIILQDMLLWNEDTFIDFEEAGTVGSSAKWFSGNANVVKKQAITIDSWVKQNNINRLDLIKMDIEGAEIEAVEGCLEIMKTLKPNFAIASYHIINGEPTYIKLEEFFKKNNYPYKTVTFRGNEIITFAGTI</sequence>
<name>A0A4R6QB53_9FLAO</name>
<dbReference type="InterPro" id="IPR029063">
    <property type="entry name" value="SAM-dependent_MTases_sf"/>
</dbReference>
<dbReference type="AlphaFoldDB" id="A0A4R6QB53"/>
<dbReference type="EMBL" id="SNXR01000013">
    <property type="protein sequence ID" value="TDP59166.1"/>
    <property type="molecule type" value="Genomic_DNA"/>
</dbReference>
<dbReference type="RefSeq" id="WP_133532710.1">
    <property type="nucleotide sequence ID" value="NZ_SNXR01000013.1"/>
</dbReference>
<dbReference type="Pfam" id="PF05050">
    <property type="entry name" value="Methyltransf_21"/>
    <property type="match status" value="1"/>
</dbReference>
<dbReference type="InterPro" id="IPR052514">
    <property type="entry name" value="SAM-dependent_MTase"/>
</dbReference>
<organism evidence="2 3">
    <name type="scientific">Flavobacterium dankookense</name>
    <dbReference type="NCBI Taxonomy" id="706186"/>
    <lineage>
        <taxon>Bacteria</taxon>
        <taxon>Pseudomonadati</taxon>
        <taxon>Bacteroidota</taxon>
        <taxon>Flavobacteriia</taxon>
        <taxon>Flavobacteriales</taxon>
        <taxon>Flavobacteriaceae</taxon>
        <taxon>Flavobacterium</taxon>
    </lineage>
</organism>
<dbReference type="Gene3D" id="3.40.50.150">
    <property type="entry name" value="Vaccinia Virus protein VP39"/>
    <property type="match status" value="1"/>
</dbReference>
<dbReference type="PANTHER" id="PTHR34203">
    <property type="entry name" value="METHYLTRANSFERASE, FKBM FAMILY PROTEIN"/>
    <property type="match status" value="1"/>
</dbReference>
<dbReference type="GO" id="GO:0008168">
    <property type="term" value="F:methyltransferase activity"/>
    <property type="evidence" value="ECO:0007669"/>
    <property type="project" value="UniProtKB-KW"/>
</dbReference>
<comment type="caution">
    <text evidence="2">The sequence shown here is derived from an EMBL/GenBank/DDBJ whole genome shotgun (WGS) entry which is preliminary data.</text>
</comment>
<dbReference type="PANTHER" id="PTHR34203:SF15">
    <property type="entry name" value="SLL1173 PROTEIN"/>
    <property type="match status" value="1"/>
</dbReference>
<dbReference type="OrthoDB" id="9812600at2"/>
<dbReference type="GO" id="GO:0032259">
    <property type="term" value="P:methylation"/>
    <property type="evidence" value="ECO:0007669"/>
    <property type="project" value="UniProtKB-KW"/>
</dbReference>
<dbReference type="Proteomes" id="UP000295260">
    <property type="component" value="Unassembled WGS sequence"/>
</dbReference>
<dbReference type="NCBIfam" id="TIGR01444">
    <property type="entry name" value="fkbM_fam"/>
    <property type="match status" value="1"/>
</dbReference>
<evidence type="ECO:0000313" key="3">
    <source>
        <dbReference type="Proteomes" id="UP000295260"/>
    </source>
</evidence>
<dbReference type="InterPro" id="IPR006342">
    <property type="entry name" value="FkbM_mtfrase"/>
</dbReference>
<protein>
    <submittedName>
        <fullName evidence="2">FkbM family methyltransferase</fullName>
    </submittedName>
</protein>
<keyword evidence="3" id="KW-1185">Reference proteome</keyword>
<keyword evidence="2" id="KW-0808">Transferase</keyword>
<keyword evidence="2" id="KW-0489">Methyltransferase</keyword>
<feature type="domain" description="Methyltransferase FkbM" evidence="1">
    <location>
        <begin position="94"/>
        <end position="253"/>
    </location>
</feature>
<evidence type="ECO:0000259" key="1">
    <source>
        <dbReference type="Pfam" id="PF05050"/>
    </source>
</evidence>
<proteinExistence type="predicted"/>
<accession>A0A4R6QB53</accession>
<reference evidence="2 3" key="1">
    <citation type="submission" date="2019-03" db="EMBL/GenBank/DDBJ databases">
        <title>Genomic Encyclopedia of Archaeal and Bacterial Type Strains, Phase II (KMG-II): from individual species to whole genera.</title>
        <authorList>
            <person name="Goeker M."/>
        </authorList>
    </citation>
    <scope>NUCLEOTIDE SEQUENCE [LARGE SCALE GENOMIC DNA]</scope>
    <source>
        <strain evidence="2 3">DSM 25687</strain>
    </source>
</reference>